<dbReference type="InterPro" id="IPR011659">
    <property type="entry name" value="WD40"/>
</dbReference>
<feature type="region of interest" description="Disordered" evidence="2">
    <location>
        <begin position="390"/>
        <end position="419"/>
    </location>
</feature>
<dbReference type="InterPro" id="IPR011042">
    <property type="entry name" value="6-blade_b-propeller_TolB-like"/>
</dbReference>
<dbReference type="InterPro" id="IPR022223">
    <property type="entry name" value="DUF3748"/>
</dbReference>
<accession>A0A5C6DGC7</accession>
<organism evidence="3 4">
    <name type="scientific">Novipirellula aureliae</name>
    <dbReference type="NCBI Taxonomy" id="2527966"/>
    <lineage>
        <taxon>Bacteria</taxon>
        <taxon>Pseudomonadati</taxon>
        <taxon>Planctomycetota</taxon>
        <taxon>Planctomycetia</taxon>
        <taxon>Pirellulales</taxon>
        <taxon>Pirellulaceae</taxon>
        <taxon>Novipirellula</taxon>
    </lineage>
</organism>
<dbReference type="Proteomes" id="UP000315471">
    <property type="component" value="Unassembled WGS sequence"/>
</dbReference>
<evidence type="ECO:0000256" key="1">
    <source>
        <dbReference type="ARBA" id="ARBA00009820"/>
    </source>
</evidence>
<dbReference type="AlphaFoldDB" id="A0A5C6DGC7"/>
<dbReference type="EMBL" id="SJPY01000009">
    <property type="protein sequence ID" value="TWU35702.1"/>
    <property type="molecule type" value="Genomic_DNA"/>
</dbReference>
<dbReference type="SUPFAM" id="SSF82171">
    <property type="entry name" value="DPP6 N-terminal domain-like"/>
    <property type="match status" value="1"/>
</dbReference>
<dbReference type="Pfam" id="PF12566">
    <property type="entry name" value="DUF3748"/>
    <property type="match status" value="1"/>
</dbReference>
<keyword evidence="4" id="KW-1185">Reference proteome</keyword>
<name>A0A5C6DGC7_9BACT</name>
<evidence type="ECO:0000256" key="2">
    <source>
        <dbReference type="SAM" id="MobiDB-lite"/>
    </source>
</evidence>
<comment type="caution">
    <text evidence="3">The sequence shown here is derived from an EMBL/GenBank/DDBJ whole genome shotgun (WGS) entry which is preliminary data.</text>
</comment>
<dbReference type="RefSeq" id="WP_197172241.1">
    <property type="nucleotide sequence ID" value="NZ_SJPY01000009.1"/>
</dbReference>
<evidence type="ECO:0000313" key="3">
    <source>
        <dbReference type="EMBL" id="TWU35702.1"/>
    </source>
</evidence>
<sequence length="454" mass="49441">MNSSVERQLTHAPYGHLLTNAGTWSADGQWIVYDIRSTADGSDFNGTRIERVNTKSGRVEILYQSQADACCGVVTASPTDDRIVFIHGPENPTSDWTYNACHRRGVIVRMDDPETAITLDARDLTPPFTAGALRGGSHVHTFSPDGKWIAFTYEDHLLWTLGDSGTHDVNQRGIGISVPAGPVVVGRGHARNHDGSHFTVLVTRTANHPIPGSDEISRAFEDGWVGLDGYLRLDGKRQHRAIAFQGQVVTAEGESVSEAFIVDLPEDLTREQGAPLEGTATTRPAPPDGVVQRRLTFTSDRKHPGIQGVRHWLRSSPDGTQIAFLMKDDQGIVQLWTVSPNGGSPKQLTDNPNDIASAFTWSCDGQWIAHAMDQDVCVTNASTGETVRLTQQSNAGQAPSVPSPKDSRAGSLRHPPRPEAFVFSPDGKRIAYVRPVTANGQTWNQIFVCEVSDQ</sequence>
<dbReference type="PANTHER" id="PTHR36842">
    <property type="entry name" value="PROTEIN TOLB HOMOLOG"/>
    <property type="match status" value="1"/>
</dbReference>
<reference evidence="3 4" key="1">
    <citation type="submission" date="2019-02" db="EMBL/GenBank/DDBJ databases">
        <title>Deep-cultivation of Planctomycetes and their phenomic and genomic characterization uncovers novel biology.</title>
        <authorList>
            <person name="Wiegand S."/>
            <person name="Jogler M."/>
            <person name="Boedeker C."/>
            <person name="Pinto D."/>
            <person name="Vollmers J."/>
            <person name="Rivas-Marin E."/>
            <person name="Kohn T."/>
            <person name="Peeters S.H."/>
            <person name="Heuer A."/>
            <person name="Rast P."/>
            <person name="Oberbeckmann S."/>
            <person name="Bunk B."/>
            <person name="Jeske O."/>
            <person name="Meyerdierks A."/>
            <person name="Storesund J.E."/>
            <person name="Kallscheuer N."/>
            <person name="Luecker S."/>
            <person name="Lage O.M."/>
            <person name="Pohl T."/>
            <person name="Merkel B.J."/>
            <person name="Hornburger P."/>
            <person name="Mueller R.-W."/>
            <person name="Bruemmer F."/>
            <person name="Labrenz M."/>
            <person name="Spormann A.M."/>
            <person name="Op Den Camp H."/>
            <person name="Overmann J."/>
            <person name="Amann R."/>
            <person name="Jetten M.S.M."/>
            <person name="Mascher T."/>
            <person name="Medema M.H."/>
            <person name="Devos D.P."/>
            <person name="Kaster A.-K."/>
            <person name="Ovreas L."/>
            <person name="Rohde M."/>
            <person name="Galperin M.Y."/>
            <person name="Jogler C."/>
        </authorList>
    </citation>
    <scope>NUCLEOTIDE SEQUENCE [LARGE SCALE GENOMIC DNA]</scope>
    <source>
        <strain evidence="3 4">Q31b</strain>
    </source>
</reference>
<proteinExistence type="inferred from homology"/>
<dbReference type="Pfam" id="PF07676">
    <property type="entry name" value="PD40"/>
    <property type="match status" value="1"/>
</dbReference>
<protein>
    <submittedName>
        <fullName evidence="3">Translocation protein TolB</fullName>
    </submittedName>
</protein>
<comment type="similarity">
    <text evidence="1">Belongs to the TolB family.</text>
</comment>
<dbReference type="PANTHER" id="PTHR36842:SF1">
    <property type="entry name" value="PROTEIN TOLB"/>
    <property type="match status" value="1"/>
</dbReference>
<dbReference type="Gene3D" id="2.120.10.30">
    <property type="entry name" value="TolB, C-terminal domain"/>
    <property type="match status" value="2"/>
</dbReference>
<gene>
    <name evidence="3" type="ORF">Q31b_51370</name>
</gene>
<evidence type="ECO:0000313" key="4">
    <source>
        <dbReference type="Proteomes" id="UP000315471"/>
    </source>
</evidence>